<evidence type="ECO:0000259" key="4">
    <source>
        <dbReference type="Pfam" id="PF04500"/>
    </source>
</evidence>
<gene>
    <name evidence="5" type="ORF">AFUS01_LOCUS24588</name>
</gene>
<name>A0A8J2KJ63_9HEXA</name>
<keyword evidence="2" id="KW-0863">Zinc-finger</keyword>
<sequence length="76" mass="8377">KKMAAISDGKLLLQGYVYVKSKKSPDVTKTYWDCRRVRLQEGKSRAITAVRQNGELLVLSSRGGPQPAAGSTRLKN</sequence>
<proteinExistence type="predicted"/>
<keyword evidence="1" id="KW-0479">Metal-binding</keyword>
<dbReference type="Proteomes" id="UP000708208">
    <property type="component" value="Unassembled WGS sequence"/>
</dbReference>
<protein>
    <recommendedName>
        <fullName evidence="4">FLYWCH-type domain-containing protein</fullName>
    </recommendedName>
</protein>
<evidence type="ECO:0000256" key="2">
    <source>
        <dbReference type="ARBA" id="ARBA00022771"/>
    </source>
</evidence>
<dbReference type="AlphaFoldDB" id="A0A8J2KJ63"/>
<dbReference type="GO" id="GO:0008270">
    <property type="term" value="F:zinc ion binding"/>
    <property type="evidence" value="ECO:0007669"/>
    <property type="project" value="UniProtKB-KW"/>
</dbReference>
<evidence type="ECO:0000313" key="6">
    <source>
        <dbReference type="Proteomes" id="UP000708208"/>
    </source>
</evidence>
<organism evidence="5 6">
    <name type="scientific">Allacma fusca</name>
    <dbReference type="NCBI Taxonomy" id="39272"/>
    <lineage>
        <taxon>Eukaryota</taxon>
        <taxon>Metazoa</taxon>
        <taxon>Ecdysozoa</taxon>
        <taxon>Arthropoda</taxon>
        <taxon>Hexapoda</taxon>
        <taxon>Collembola</taxon>
        <taxon>Symphypleona</taxon>
        <taxon>Sminthuridae</taxon>
        <taxon>Allacma</taxon>
    </lineage>
</organism>
<accession>A0A8J2KJ63</accession>
<evidence type="ECO:0000313" key="5">
    <source>
        <dbReference type="EMBL" id="CAG7786002.1"/>
    </source>
</evidence>
<comment type="caution">
    <text evidence="5">The sequence shown here is derived from an EMBL/GenBank/DDBJ whole genome shotgun (WGS) entry which is preliminary data.</text>
</comment>
<reference evidence="5" key="1">
    <citation type="submission" date="2021-06" db="EMBL/GenBank/DDBJ databases">
        <authorList>
            <person name="Hodson N. C."/>
            <person name="Mongue J. A."/>
            <person name="Jaron S. K."/>
        </authorList>
    </citation>
    <scope>NUCLEOTIDE SEQUENCE</scope>
</reference>
<feature type="domain" description="FLYWCH-type" evidence="4">
    <location>
        <begin position="10"/>
        <end position="59"/>
    </location>
</feature>
<dbReference type="InterPro" id="IPR007588">
    <property type="entry name" value="Znf_FLYWCH"/>
</dbReference>
<dbReference type="Pfam" id="PF04500">
    <property type="entry name" value="FLYWCH"/>
    <property type="match status" value="1"/>
</dbReference>
<dbReference type="EMBL" id="CAJVCH010308489">
    <property type="protein sequence ID" value="CAG7786002.1"/>
    <property type="molecule type" value="Genomic_DNA"/>
</dbReference>
<keyword evidence="6" id="KW-1185">Reference proteome</keyword>
<evidence type="ECO:0000256" key="3">
    <source>
        <dbReference type="ARBA" id="ARBA00022833"/>
    </source>
</evidence>
<evidence type="ECO:0000256" key="1">
    <source>
        <dbReference type="ARBA" id="ARBA00022723"/>
    </source>
</evidence>
<keyword evidence="3" id="KW-0862">Zinc</keyword>
<feature type="non-terminal residue" evidence="5">
    <location>
        <position position="1"/>
    </location>
</feature>